<keyword evidence="2" id="KW-1133">Transmembrane helix</keyword>
<dbReference type="InterPro" id="IPR021848">
    <property type="entry name" value="HODM_asu-like"/>
</dbReference>
<accession>A0A0C2IH47</accession>
<dbReference type="GeneID" id="63681560"/>
<reference evidence="3 4" key="1">
    <citation type="journal article" date="2014" name="BMC Genomics">
        <title>Comparative genomics of the major fungal agents of human and animal Sporotrichosis: Sporothrix schenckii and Sporothrix brasiliensis.</title>
        <authorList>
            <person name="Teixeira M.M."/>
            <person name="de Almeida L.G."/>
            <person name="Kubitschek-Barreira P."/>
            <person name="Alves F.L."/>
            <person name="Kioshima E.S."/>
            <person name="Abadio A.K."/>
            <person name="Fernandes L."/>
            <person name="Derengowski L.S."/>
            <person name="Ferreira K.S."/>
            <person name="Souza R.C."/>
            <person name="Ruiz J.C."/>
            <person name="de Andrade N.C."/>
            <person name="Paes H.C."/>
            <person name="Nicola A.M."/>
            <person name="Albuquerque P."/>
            <person name="Gerber A.L."/>
            <person name="Martins V.P."/>
            <person name="Peconick L.D."/>
            <person name="Neto A.V."/>
            <person name="Chaucanez C.B."/>
            <person name="Silva P.A."/>
            <person name="Cunha O.L."/>
            <person name="de Oliveira F.F."/>
            <person name="dos Santos T.C."/>
            <person name="Barros A.L."/>
            <person name="Soares M.A."/>
            <person name="de Oliveira L.M."/>
            <person name="Marini M.M."/>
            <person name="Villalobos-Duno H."/>
            <person name="Cunha M.M."/>
            <person name="de Hoog S."/>
            <person name="da Silveira J.F."/>
            <person name="Henrissat B."/>
            <person name="Nino-Vega G.A."/>
            <person name="Cisalpino P.S."/>
            <person name="Mora-Montes H.M."/>
            <person name="Almeida S.R."/>
            <person name="Stajich J.E."/>
            <person name="Lopes-Bezerra L.M."/>
            <person name="Vasconcelos A.T."/>
            <person name="Felipe M.S."/>
        </authorList>
    </citation>
    <scope>NUCLEOTIDE SEQUENCE [LARGE SCALE GENOMIC DNA]</scope>
    <source>
        <strain evidence="3 4">5110</strain>
    </source>
</reference>
<evidence type="ECO:0000313" key="3">
    <source>
        <dbReference type="EMBL" id="KIH86355.1"/>
    </source>
</evidence>
<feature type="region of interest" description="Disordered" evidence="1">
    <location>
        <begin position="49"/>
        <end position="68"/>
    </location>
</feature>
<name>A0A0C2IH47_9PEZI</name>
<dbReference type="EMBL" id="AWTV01000011">
    <property type="protein sequence ID" value="KIH86355.1"/>
    <property type="molecule type" value="Genomic_DNA"/>
</dbReference>
<gene>
    <name evidence="3" type="ORF">SPBR_08401</name>
</gene>
<evidence type="ECO:0000313" key="4">
    <source>
        <dbReference type="Proteomes" id="UP000031575"/>
    </source>
</evidence>
<dbReference type="RefSeq" id="XP_040614365.1">
    <property type="nucleotide sequence ID" value="XM_040766639.1"/>
</dbReference>
<dbReference type="Pfam" id="PF11927">
    <property type="entry name" value="HODM_asu-like"/>
    <property type="match status" value="1"/>
</dbReference>
<organism evidence="3 4">
    <name type="scientific">Sporothrix brasiliensis 5110</name>
    <dbReference type="NCBI Taxonomy" id="1398154"/>
    <lineage>
        <taxon>Eukaryota</taxon>
        <taxon>Fungi</taxon>
        <taxon>Dikarya</taxon>
        <taxon>Ascomycota</taxon>
        <taxon>Pezizomycotina</taxon>
        <taxon>Sordariomycetes</taxon>
        <taxon>Sordariomycetidae</taxon>
        <taxon>Ophiostomatales</taxon>
        <taxon>Ophiostomataceae</taxon>
        <taxon>Sporothrix</taxon>
    </lineage>
</organism>
<feature type="transmembrane region" description="Helical" evidence="2">
    <location>
        <begin position="20"/>
        <end position="42"/>
    </location>
</feature>
<keyword evidence="2" id="KW-0812">Transmembrane</keyword>
<protein>
    <submittedName>
        <fullName evidence="3">Uncharacterized protein</fullName>
    </submittedName>
</protein>
<dbReference type="Proteomes" id="UP000031575">
    <property type="component" value="Unassembled WGS sequence"/>
</dbReference>
<feature type="compositionally biased region" description="Low complexity" evidence="1">
    <location>
        <begin position="49"/>
        <end position="63"/>
    </location>
</feature>
<keyword evidence="2" id="KW-0472">Membrane</keyword>
<dbReference type="OrthoDB" id="5043642at2759"/>
<dbReference type="VEuPathDB" id="FungiDB:SPBR_08401"/>
<dbReference type="HOGENOM" id="CLU_025462_3_0_1"/>
<evidence type="ECO:0000256" key="2">
    <source>
        <dbReference type="SAM" id="Phobius"/>
    </source>
</evidence>
<comment type="caution">
    <text evidence="3">The sequence shown here is derived from an EMBL/GenBank/DDBJ whole genome shotgun (WGS) entry which is preliminary data.</text>
</comment>
<dbReference type="AlphaFoldDB" id="A0A0C2IH47"/>
<sequence>MDLTQPAVDAAAYMKGLVSLYSTNAAAAGVVFLVLAYVVMTFHKRIVRPTKPTKTSPSSQKSTADPDGLAYLLPPSRRQVLPPPFGTVEKDSVKEGEGGFVSPTGIRLCKLRRLVGSFPDYAVLSGVPHPQPCPAGFTLETARFRPFRTFRWRYHQHMALMKLDPDYWLELEHSYKASLAERRALYEAHGEKILFCSTPDDDDDDNDSVVAALACRELLEMALQFVCRRHPHLFAMDGREGEEETVRVFVNKVLGTKVLLDNDVYGHRALQVLLDNIPEDFAIVTRSAGDGRYRLRAASVCSSVGWCIGQHRGRPLQDIHGRVTDYATKMARSMDRYFAKLPTDQPIQRGSWSIEEGRPLFVEHEADRPGLDAEGDGDGDGGRSGRLPLHLRCDWQTLRRLPLTGAIVFNFKPAFTPLTDLRSEPYVPALLHQILDQGDPRLVTPGKCMEHTHKEVVSLLKSWADEQVASGVVPADWEPRTLDESPFYPGWEAVWHGVQGF</sequence>
<proteinExistence type="predicted"/>
<keyword evidence="4" id="KW-1185">Reference proteome</keyword>
<evidence type="ECO:0000256" key="1">
    <source>
        <dbReference type="SAM" id="MobiDB-lite"/>
    </source>
</evidence>